<dbReference type="PANTHER" id="PTHR24276:SF98">
    <property type="entry name" value="FI18310P1-RELATED"/>
    <property type="match status" value="1"/>
</dbReference>
<dbReference type="GO" id="GO:0006508">
    <property type="term" value="P:proteolysis"/>
    <property type="evidence" value="ECO:0007669"/>
    <property type="project" value="UniProtKB-KW"/>
</dbReference>
<keyword evidence="2 6" id="KW-0645">Protease</keyword>
<dbReference type="InterPro" id="IPR018114">
    <property type="entry name" value="TRYPSIN_HIS"/>
</dbReference>
<dbReference type="CDD" id="cd00190">
    <property type="entry name" value="Tryp_SPc"/>
    <property type="match status" value="2"/>
</dbReference>
<evidence type="ECO:0000256" key="2">
    <source>
        <dbReference type="ARBA" id="ARBA00022670"/>
    </source>
</evidence>
<feature type="signal peptide" evidence="7">
    <location>
        <begin position="1"/>
        <end position="18"/>
    </location>
</feature>
<evidence type="ECO:0000256" key="5">
    <source>
        <dbReference type="ARBA" id="ARBA00023157"/>
    </source>
</evidence>
<keyword evidence="10" id="KW-0472">Membrane</keyword>
<evidence type="ECO:0000313" key="9">
    <source>
        <dbReference type="Proteomes" id="UP001652620"/>
    </source>
</evidence>
<dbReference type="InterPro" id="IPR001314">
    <property type="entry name" value="Peptidase_S1A"/>
</dbReference>
<evidence type="ECO:0000256" key="4">
    <source>
        <dbReference type="ARBA" id="ARBA00022825"/>
    </source>
</evidence>
<accession>A0ABM3J8Y6</accession>
<reference evidence="9" key="1">
    <citation type="submission" date="2025-05" db="UniProtKB">
        <authorList>
            <consortium name="RefSeq"/>
        </authorList>
    </citation>
    <scope>NUCLEOTIDE SEQUENCE [LARGE SCALE GENOMIC DNA]</scope>
</reference>
<reference evidence="10" key="2">
    <citation type="submission" date="2025-08" db="UniProtKB">
        <authorList>
            <consortium name="RefSeq"/>
        </authorList>
    </citation>
    <scope>IDENTIFICATION</scope>
    <source>
        <tissue evidence="10">Adult</tissue>
    </source>
</reference>
<keyword evidence="9" id="KW-1185">Reference proteome</keyword>
<evidence type="ECO:0000256" key="7">
    <source>
        <dbReference type="SAM" id="SignalP"/>
    </source>
</evidence>
<dbReference type="InterPro" id="IPR009003">
    <property type="entry name" value="Peptidase_S1_PA"/>
</dbReference>
<dbReference type="InterPro" id="IPR043504">
    <property type="entry name" value="Peptidase_S1_PA_chymotrypsin"/>
</dbReference>
<dbReference type="RefSeq" id="XP_049305688.1">
    <property type="nucleotide sequence ID" value="XM_049449731.1"/>
</dbReference>
<feature type="domain" description="Peptidase S1" evidence="8">
    <location>
        <begin position="298"/>
        <end position="530"/>
    </location>
</feature>
<dbReference type="PROSITE" id="PS00135">
    <property type="entry name" value="TRYPSIN_SER"/>
    <property type="match status" value="2"/>
</dbReference>
<dbReference type="InterPro" id="IPR050430">
    <property type="entry name" value="Peptidase_S1"/>
</dbReference>
<evidence type="ECO:0000256" key="6">
    <source>
        <dbReference type="RuleBase" id="RU363034"/>
    </source>
</evidence>
<feature type="domain" description="Peptidase S1" evidence="8">
    <location>
        <begin position="24"/>
        <end position="255"/>
    </location>
</feature>
<comment type="similarity">
    <text evidence="1">Belongs to the peptidase S1 family.</text>
</comment>
<gene>
    <name evidence="10" type="primary">LOC105226414</name>
</gene>
<dbReference type="PRINTS" id="PR00722">
    <property type="entry name" value="CHYMOTRYPSIN"/>
</dbReference>
<dbReference type="Gene3D" id="2.40.10.10">
    <property type="entry name" value="Trypsin-like serine proteases"/>
    <property type="match status" value="2"/>
</dbReference>
<dbReference type="Proteomes" id="UP001652620">
    <property type="component" value="Chromosome 2"/>
</dbReference>
<dbReference type="InterPro" id="IPR001254">
    <property type="entry name" value="Trypsin_dom"/>
</dbReference>
<dbReference type="SUPFAM" id="SSF50494">
    <property type="entry name" value="Trypsin-like serine proteases"/>
    <property type="match status" value="2"/>
</dbReference>
<evidence type="ECO:0000256" key="3">
    <source>
        <dbReference type="ARBA" id="ARBA00022801"/>
    </source>
</evidence>
<dbReference type="PANTHER" id="PTHR24276">
    <property type="entry name" value="POLYSERASE-RELATED"/>
    <property type="match status" value="1"/>
</dbReference>
<dbReference type="Pfam" id="PF00089">
    <property type="entry name" value="Trypsin"/>
    <property type="match status" value="2"/>
</dbReference>
<keyword evidence="3 6" id="KW-0378">Hydrolase</keyword>
<name>A0ABM3J8Y6_BACDO</name>
<organism evidence="9 10">
    <name type="scientific">Bactrocera dorsalis</name>
    <name type="common">Oriental fruit fly</name>
    <name type="synonym">Dacus dorsalis</name>
    <dbReference type="NCBI Taxonomy" id="27457"/>
    <lineage>
        <taxon>Eukaryota</taxon>
        <taxon>Metazoa</taxon>
        <taxon>Ecdysozoa</taxon>
        <taxon>Arthropoda</taxon>
        <taxon>Hexapoda</taxon>
        <taxon>Insecta</taxon>
        <taxon>Pterygota</taxon>
        <taxon>Neoptera</taxon>
        <taxon>Endopterygota</taxon>
        <taxon>Diptera</taxon>
        <taxon>Brachycera</taxon>
        <taxon>Muscomorpha</taxon>
        <taxon>Tephritoidea</taxon>
        <taxon>Tephritidae</taxon>
        <taxon>Bactrocera</taxon>
        <taxon>Bactrocera</taxon>
    </lineage>
</organism>
<dbReference type="SMART" id="SM00020">
    <property type="entry name" value="Tryp_SPc"/>
    <property type="match status" value="2"/>
</dbReference>
<evidence type="ECO:0000313" key="10">
    <source>
        <dbReference type="RefSeq" id="XP_049305688.1"/>
    </source>
</evidence>
<keyword evidence="7" id="KW-0732">Signal</keyword>
<keyword evidence="10" id="KW-0812">Transmembrane</keyword>
<dbReference type="PROSITE" id="PS00134">
    <property type="entry name" value="TRYPSIN_HIS"/>
    <property type="match status" value="2"/>
</dbReference>
<dbReference type="GO" id="GO:0008233">
    <property type="term" value="F:peptidase activity"/>
    <property type="evidence" value="ECO:0007669"/>
    <property type="project" value="UniProtKB-KW"/>
</dbReference>
<evidence type="ECO:0000259" key="8">
    <source>
        <dbReference type="PROSITE" id="PS50240"/>
    </source>
</evidence>
<keyword evidence="4 6" id="KW-0720">Serine protease</keyword>
<evidence type="ECO:0000256" key="1">
    <source>
        <dbReference type="ARBA" id="ARBA00007664"/>
    </source>
</evidence>
<feature type="chain" id="PRO_5046413536" evidence="7">
    <location>
        <begin position="19"/>
        <end position="533"/>
    </location>
</feature>
<keyword evidence="5" id="KW-1015">Disulfide bond</keyword>
<dbReference type="PROSITE" id="PS50240">
    <property type="entry name" value="TRYPSIN_DOM"/>
    <property type="match status" value="2"/>
</dbReference>
<proteinExistence type="inferred from homology"/>
<sequence>MWTRYALVLFALMGMAYCYPEGRVVNGTSTTIEKYPFMVSLRGSTGSHSCGASIIAPRWILTAAHCVYGGRPTSISIQYASTVISSQGANVAKVKRIIWHENYSSYYITNDVALLELFGQLVFNYNTIAPVTLPAQDYEIPQVAEGVRGVLAGWGLNGTGGYIQTTLQEVGLKIYSDEECIARHNNETTVHNICGGVDEGWKGQCSGDSGGPLLSEDNVQLGIVSWSIKPCTVPPYPGVYTKVSHYVDWIRENCESCIKVRFLSRSELINERNTMWTRRAIIIFALLSAVACFPDGRIVNGTATVIAKYPFMVSLRLAKGAHTCGASIIAPRWILTAAHCVYQREAKDLSIQFAATVISRYQGDFAPVERIIVHENYTPGGSYANDIALIKLYNGLVYDYVRVASVALPDPYFEVPQTETGAAGVLLGWGLNASGGVNTPTLEDVHLKVYSDCVCGTRLGGQTDANQLCAGVDEGGKGQCTGDSGGPLLYKGSIQLGIVSWSVKPCGVKYYPGVYTKVSHYIGWIRNHTDAVV</sequence>
<dbReference type="GeneID" id="105226414"/>
<protein>
    <submittedName>
        <fullName evidence="10">Transmembrane protease serine 9</fullName>
    </submittedName>
</protein>
<dbReference type="InterPro" id="IPR033116">
    <property type="entry name" value="TRYPSIN_SER"/>
</dbReference>